<feature type="transmembrane region" description="Helical" evidence="1">
    <location>
        <begin position="71"/>
        <end position="91"/>
    </location>
</feature>
<dbReference type="Pfam" id="PF02517">
    <property type="entry name" value="Rce1-like"/>
    <property type="match status" value="1"/>
</dbReference>
<feature type="transmembrane region" description="Helical" evidence="1">
    <location>
        <begin position="435"/>
        <end position="463"/>
    </location>
</feature>
<dbReference type="GO" id="GO:0080120">
    <property type="term" value="P:CAAX-box protein maturation"/>
    <property type="evidence" value="ECO:0007669"/>
    <property type="project" value="UniProtKB-ARBA"/>
</dbReference>
<dbReference type="GO" id="GO:0004175">
    <property type="term" value="F:endopeptidase activity"/>
    <property type="evidence" value="ECO:0007669"/>
    <property type="project" value="UniProtKB-ARBA"/>
</dbReference>
<feature type="transmembrane region" description="Helical" evidence="1">
    <location>
        <begin position="661"/>
        <end position="687"/>
    </location>
</feature>
<protein>
    <submittedName>
        <fullName evidence="3">CPBP family intramembrane glutamic endopeptidase</fullName>
        <ecNumber evidence="3">3.4.-.-</ecNumber>
    </submittedName>
</protein>
<keyword evidence="1" id="KW-1133">Transmembrane helix</keyword>
<feature type="transmembrane region" description="Helical" evidence="1">
    <location>
        <begin position="359"/>
        <end position="381"/>
    </location>
</feature>
<evidence type="ECO:0000259" key="2">
    <source>
        <dbReference type="Pfam" id="PF02517"/>
    </source>
</evidence>
<feature type="transmembrane region" description="Helical" evidence="1">
    <location>
        <begin position="483"/>
        <end position="507"/>
    </location>
</feature>
<dbReference type="RefSeq" id="WP_227231109.1">
    <property type="nucleotide sequence ID" value="NZ_JAJCVJ010000003.1"/>
</dbReference>
<feature type="transmembrane region" description="Helical" evidence="1">
    <location>
        <begin position="249"/>
        <end position="269"/>
    </location>
</feature>
<feature type="transmembrane region" description="Helical" evidence="1">
    <location>
        <begin position="707"/>
        <end position="728"/>
    </location>
</feature>
<evidence type="ECO:0000313" key="3">
    <source>
        <dbReference type="EMBL" id="MFC5369052.1"/>
    </source>
</evidence>
<sequence>MSSLGDDLRHGAGIARVELRRSLRKSFGTRKRQLAVLAFVALFAPLLVFWGDVAYSAGQAAAGRGISLEILGIQLTLLVVVFVVMGALRVVQQGRPDGDSLLLTTTTTRAILLGTTAHATVQLVGFVLVPTVLFAGGFALGAGQPLLLLTAVLAVLPLFTCVSLLGTVLGQAVVLGLLRSRSLRAVSRGFGVVLLVALMGLSYAAMAPVMGATEPLAPFAVVATPATLYLAFVFVGTPFAPSPGVGSGLVGLTVLVSIPVFFAVATRLAPRLWFADATPSGLFQRDATSKRADVSTPTGDVSGRVGATFPPRVGPRPLSLALGLWVRWLRIPVRFTSLFPLVIVAAVALFGTITDPETLPLVVGGLLVFVGAYVSGGVFGLNPLGEAGEMRVVETLSATGPATLVASHVVAGLLVGTPLAVVGSILLALSLGLPALPAAAGVALAVVLTVASASVAVAIGSVVPSTDAERTYRGYAVATPSQWALIGYILAVVVLLGVTTVGAVLVMLATDPGTTGPSFVVGAAVAAGTLLAVGYAGVRVATRRFGAGPYRDSDDADDSLSPRTDDDATERIALRTTALTPRQQRRGLVLLGTFVVLRAALARVWDRYFPGGYSSDPLFLAFLGGLFLLLSVGLVYLGFTRWVGVDLRAWWVDRGRLRGDLGWGVLGVVAVLVATVGGTLALTLAFPDLASAGGTGAAPAPTVAAEAASGLAVNLLLGWFFGFAIAAFQEETLFRGFLQGLLQERYGRLVAIVGQAAVFALAHLGYYPVSAWPLVAVVFLVGIVLGWLVDRRGTLLAAGIAHGVVG</sequence>
<organism evidence="3 4">
    <name type="scientific">Salinirubrum litoreum</name>
    <dbReference type="NCBI Taxonomy" id="1126234"/>
    <lineage>
        <taxon>Archaea</taxon>
        <taxon>Methanobacteriati</taxon>
        <taxon>Methanobacteriota</taxon>
        <taxon>Stenosarchaea group</taxon>
        <taxon>Halobacteria</taxon>
        <taxon>Halobacteriales</taxon>
        <taxon>Haloferacaceae</taxon>
        <taxon>Salinirubrum</taxon>
    </lineage>
</organism>
<dbReference type="Proteomes" id="UP001596201">
    <property type="component" value="Unassembled WGS sequence"/>
</dbReference>
<feature type="transmembrane region" description="Helical" evidence="1">
    <location>
        <begin position="111"/>
        <end position="140"/>
    </location>
</feature>
<dbReference type="EMBL" id="JBHSKX010000004">
    <property type="protein sequence ID" value="MFC5369052.1"/>
    <property type="molecule type" value="Genomic_DNA"/>
</dbReference>
<feature type="transmembrane region" description="Helical" evidence="1">
    <location>
        <begin position="34"/>
        <end position="51"/>
    </location>
</feature>
<feature type="transmembrane region" description="Helical" evidence="1">
    <location>
        <begin position="402"/>
        <end position="429"/>
    </location>
</feature>
<feature type="transmembrane region" description="Helical" evidence="1">
    <location>
        <begin position="336"/>
        <end position="353"/>
    </location>
</feature>
<evidence type="ECO:0000313" key="4">
    <source>
        <dbReference type="Proteomes" id="UP001596201"/>
    </source>
</evidence>
<feature type="transmembrane region" description="Helical" evidence="1">
    <location>
        <begin position="190"/>
        <end position="210"/>
    </location>
</feature>
<keyword evidence="1" id="KW-0472">Membrane</keyword>
<feature type="transmembrane region" description="Helical" evidence="1">
    <location>
        <begin position="749"/>
        <end position="766"/>
    </location>
</feature>
<name>A0ABD5RGW6_9EURY</name>
<gene>
    <name evidence="3" type="ORF">ACFPJ5_19160</name>
</gene>
<keyword evidence="1" id="KW-0812">Transmembrane</keyword>
<reference evidence="3 4" key="1">
    <citation type="journal article" date="2019" name="Int. J. Syst. Evol. Microbiol.">
        <title>The Global Catalogue of Microorganisms (GCM) 10K type strain sequencing project: providing services to taxonomists for standard genome sequencing and annotation.</title>
        <authorList>
            <consortium name="The Broad Institute Genomics Platform"/>
            <consortium name="The Broad Institute Genome Sequencing Center for Infectious Disease"/>
            <person name="Wu L."/>
            <person name="Ma J."/>
        </authorList>
    </citation>
    <scope>NUCLEOTIDE SEQUENCE [LARGE SCALE GENOMIC DNA]</scope>
    <source>
        <strain evidence="3 4">CGMCC 1.12237</strain>
    </source>
</reference>
<dbReference type="AlphaFoldDB" id="A0ABD5RGW6"/>
<keyword evidence="4" id="KW-1185">Reference proteome</keyword>
<feature type="transmembrane region" description="Helical" evidence="1">
    <location>
        <begin position="617"/>
        <end position="640"/>
    </location>
</feature>
<dbReference type="InterPro" id="IPR003675">
    <property type="entry name" value="Rce1/LyrA-like_dom"/>
</dbReference>
<dbReference type="EC" id="3.4.-.-" evidence="3"/>
<feature type="transmembrane region" description="Helical" evidence="1">
    <location>
        <begin position="519"/>
        <end position="538"/>
    </location>
</feature>
<accession>A0ABD5RGW6</accession>
<feature type="transmembrane region" description="Helical" evidence="1">
    <location>
        <begin position="588"/>
        <end position="605"/>
    </location>
</feature>
<evidence type="ECO:0000256" key="1">
    <source>
        <dbReference type="SAM" id="Phobius"/>
    </source>
</evidence>
<feature type="transmembrane region" description="Helical" evidence="1">
    <location>
        <begin position="146"/>
        <end position="178"/>
    </location>
</feature>
<keyword evidence="3" id="KW-0378">Hydrolase</keyword>
<proteinExistence type="predicted"/>
<feature type="domain" description="CAAX prenyl protease 2/Lysostaphin resistance protein A-like" evidence="2">
    <location>
        <begin position="714"/>
        <end position="804"/>
    </location>
</feature>
<comment type="caution">
    <text evidence="3">The sequence shown here is derived from an EMBL/GenBank/DDBJ whole genome shotgun (WGS) entry which is preliminary data.</text>
</comment>
<feature type="transmembrane region" description="Helical" evidence="1">
    <location>
        <begin position="772"/>
        <end position="789"/>
    </location>
</feature>